<dbReference type="Proteomes" id="UP000034112">
    <property type="component" value="Unassembled WGS sequence"/>
</dbReference>
<name>A0A0G0A4C2_TRIHA</name>
<evidence type="ECO:0000256" key="2">
    <source>
        <dbReference type="SAM" id="SignalP"/>
    </source>
</evidence>
<dbReference type="InterPro" id="IPR052471">
    <property type="entry name" value="PBI_I9"/>
</dbReference>
<dbReference type="GO" id="GO:0042144">
    <property type="term" value="P:vacuole fusion, non-autophagic"/>
    <property type="evidence" value="ECO:0007669"/>
    <property type="project" value="TreeGrafter"/>
</dbReference>
<evidence type="ECO:0000313" key="4">
    <source>
        <dbReference type="Proteomes" id="UP000034112"/>
    </source>
</evidence>
<evidence type="ECO:0008006" key="5">
    <source>
        <dbReference type="Google" id="ProtNLM"/>
    </source>
</evidence>
<accession>A0A0G0A4C2</accession>
<dbReference type="InterPro" id="IPR037045">
    <property type="entry name" value="S8pro/Inhibitor_I9_sf"/>
</dbReference>
<evidence type="ECO:0000313" key="3">
    <source>
        <dbReference type="EMBL" id="KKP07082.1"/>
    </source>
</evidence>
<dbReference type="EMBL" id="JOKZ01000013">
    <property type="protein sequence ID" value="KKP07082.1"/>
    <property type="molecule type" value="Genomic_DNA"/>
</dbReference>
<evidence type="ECO:0000256" key="1">
    <source>
        <dbReference type="ARBA" id="ARBA00038069"/>
    </source>
</evidence>
<protein>
    <recommendedName>
        <fullName evidence="5">Inhibitor I9 domain-containing protein</fullName>
    </recommendedName>
</protein>
<dbReference type="OrthoDB" id="3888684at2759"/>
<dbReference type="GO" id="GO:0004866">
    <property type="term" value="F:endopeptidase inhibitor activity"/>
    <property type="evidence" value="ECO:0007669"/>
    <property type="project" value="TreeGrafter"/>
</dbReference>
<dbReference type="PANTHER" id="PTHR28288">
    <property type="entry name" value="PROTEASE B INHIBITOR 2"/>
    <property type="match status" value="1"/>
</dbReference>
<dbReference type="OMA" id="SAIVWFE"/>
<feature type="chain" id="PRO_5002530928" description="Inhibitor I9 domain-containing protein" evidence="2">
    <location>
        <begin position="20"/>
        <end position="96"/>
    </location>
</feature>
<dbReference type="PANTHER" id="PTHR28288:SF1">
    <property type="entry name" value="INHIBITOR I9 DOMAIN-CONTAINING PROTEIN"/>
    <property type="match status" value="1"/>
</dbReference>
<sequence>MKYSLFFVAALSLFQLGSAVDQKKSAIIWFDDASTPDSFVNQVKDNILRAGGKITHVYTIIKGFAVIAPEKALSTVQAMGSEHSIRVEEDEIVSSL</sequence>
<feature type="signal peptide" evidence="2">
    <location>
        <begin position="1"/>
        <end position="19"/>
    </location>
</feature>
<proteinExistence type="inferred from homology"/>
<reference evidence="4" key="1">
    <citation type="journal article" date="2015" name="Genome Announc.">
        <title>Draft whole-genome sequence of the biocontrol agent Trichoderma harzianum T6776.</title>
        <authorList>
            <person name="Baroncelli R."/>
            <person name="Piaggeschi G."/>
            <person name="Fiorini L."/>
            <person name="Bertolini E."/>
            <person name="Zapparata A."/>
            <person name="Pe M.E."/>
            <person name="Sarrocco S."/>
            <person name="Vannacci G."/>
        </authorList>
    </citation>
    <scope>NUCLEOTIDE SEQUENCE [LARGE SCALE GENOMIC DNA]</scope>
    <source>
        <strain evidence="4">T6776</strain>
    </source>
</reference>
<comment type="similarity">
    <text evidence="1">Belongs to the protease inhibitor I9 family.</text>
</comment>
<dbReference type="AlphaFoldDB" id="A0A0G0A4C2"/>
<comment type="caution">
    <text evidence="3">The sequence shown here is derived from an EMBL/GenBank/DDBJ whole genome shotgun (WGS) entry which is preliminary data.</text>
</comment>
<dbReference type="SUPFAM" id="SSF54897">
    <property type="entry name" value="Protease propeptides/inhibitors"/>
    <property type="match status" value="1"/>
</dbReference>
<gene>
    <name evidence="3" type="ORF">THAR02_00841</name>
</gene>
<dbReference type="Gene3D" id="3.30.70.80">
    <property type="entry name" value="Peptidase S8 propeptide/proteinase inhibitor I9"/>
    <property type="match status" value="1"/>
</dbReference>
<keyword evidence="2" id="KW-0732">Signal</keyword>
<organism evidence="3 4">
    <name type="scientific">Trichoderma harzianum</name>
    <name type="common">Hypocrea lixii</name>
    <dbReference type="NCBI Taxonomy" id="5544"/>
    <lineage>
        <taxon>Eukaryota</taxon>
        <taxon>Fungi</taxon>
        <taxon>Dikarya</taxon>
        <taxon>Ascomycota</taxon>
        <taxon>Pezizomycotina</taxon>
        <taxon>Sordariomycetes</taxon>
        <taxon>Hypocreomycetidae</taxon>
        <taxon>Hypocreales</taxon>
        <taxon>Hypocreaceae</taxon>
        <taxon>Trichoderma</taxon>
    </lineage>
</organism>